<evidence type="ECO:0000256" key="6">
    <source>
        <dbReference type="ARBA" id="ARBA00023242"/>
    </source>
</evidence>
<keyword evidence="6" id="KW-0539">Nucleus</keyword>
<evidence type="ECO:0000313" key="10">
    <source>
        <dbReference type="Proteomes" id="UP000465266"/>
    </source>
</evidence>
<dbReference type="CDD" id="cd12148">
    <property type="entry name" value="fungal_TF_MHR"/>
    <property type="match status" value="1"/>
</dbReference>
<dbReference type="Pfam" id="PF04082">
    <property type="entry name" value="Fungal_trans"/>
    <property type="match status" value="1"/>
</dbReference>
<comment type="caution">
    <text evidence="9">The sequence shown here is derived from an EMBL/GenBank/DDBJ whole genome shotgun (WGS) entry which is preliminary data.</text>
</comment>
<keyword evidence="4" id="KW-0238">DNA-binding</keyword>
<sequence>MRVKYQLLWQEDVVSVYFERVHPNIPIIQKQRYFDMVEQQSPSKSQLCLQLAVQATATTSTAQMLRSSDSLYAETCAALEQVEINGPIGRARGVPVELEYIQALLLVVYYEALRMPQDRYILTAGRAFRLIQISRLHEIDAEPHRGSVRAGLCSRRGAERRTFWAAYFFDRIFSIRHELPHTLHEQVPFPDTHTAPSPRDQFQDGKPVRMPFLSEVMSTLVTAILPVFAECVVLATLRGRYMNIRSASPSNAVDFCAKLQ</sequence>
<keyword evidence="5" id="KW-0804">Transcription</keyword>
<evidence type="ECO:0000256" key="5">
    <source>
        <dbReference type="ARBA" id="ARBA00023163"/>
    </source>
</evidence>
<protein>
    <submittedName>
        <fullName evidence="9">Zn(II)2Cys6 transcription factor</fullName>
    </submittedName>
</protein>
<dbReference type="EMBL" id="BLKG01000296">
    <property type="protein sequence ID" value="GFG00892.1"/>
    <property type="molecule type" value="Genomic_DNA"/>
</dbReference>
<evidence type="ECO:0000313" key="9">
    <source>
        <dbReference type="EMBL" id="GFG00892.1"/>
    </source>
</evidence>
<name>A0ABQ1BF82_9EURO</name>
<dbReference type="InterPro" id="IPR007219">
    <property type="entry name" value="XnlR_reg_dom"/>
</dbReference>
<evidence type="ECO:0000256" key="7">
    <source>
        <dbReference type="SAM" id="Phobius"/>
    </source>
</evidence>
<feature type="transmembrane region" description="Helical" evidence="7">
    <location>
        <begin position="216"/>
        <end position="237"/>
    </location>
</feature>
<accession>A0ABQ1BF82</accession>
<keyword evidence="7" id="KW-1133">Transmembrane helix</keyword>
<feature type="domain" description="Xylanolytic transcriptional activator regulatory" evidence="8">
    <location>
        <begin position="15"/>
        <end position="184"/>
    </location>
</feature>
<evidence type="ECO:0000256" key="2">
    <source>
        <dbReference type="ARBA" id="ARBA00022723"/>
    </source>
</evidence>
<gene>
    <name evidence="9" type="ORF">IFM53868_10882</name>
</gene>
<evidence type="ECO:0000256" key="3">
    <source>
        <dbReference type="ARBA" id="ARBA00023015"/>
    </source>
</evidence>
<keyword evidence="7" id="KW-0472">Membrane</keyword>
<dbReference type="PANTHER" id="PTHR47338">
    <property type="entry name" value="ZN(II)2CYS6 TRANSCRIPTION FACTOR (EUROFUNG)-RELATED"/>
    <property type="match status" value="1"/>
</dbReference>
<reference evidence="9 10" key="1">
    <citation type="submission" date="2020-01" db="EMBL/GenBank/DDBJ databases">
        <title>Draft genome sequence of Aspergillus udagawae IFM 53868.</title>
        <authorList>
            <person name="Takahashi H."/>
            <person name="Yaguchi T."/>
        </authorList>
    </citation>
    <scope>NUCLEOTIDE SEQUENCE [LARGE SCALE GENOMIC DNA]</scope>
    <source>
        <strain evidence="9 10">IFM 53868</strain>
    </source>
</reference>
<comment type="subcellular location">
    <subcellularLocation>
        <location evidence="1">Nucleus</location>
    </subcellularLocation>
</comment>
<dbReference type="Proteomes" id="UP000465266">
    <property type="component" value="Unassembled WGS sequence"/>
</dbReference>
<keyword evidence="10" id="KW-1185">Reference proteome</keyword>
<keyword evidence="3" id="KW-0805">Transcription regulation</keyword>
<keyword evidence="7" id="KW-0812">Transmembrane</keyword>
<organism evidence="9 10">
    <name type="scientific">Aspergillus udagawae</name>
    <dbReference type="NCBI Taxonomy" id="91492"/>
    <lineage>
        <taxon>Eukaryota</taxon>
        <taxon>Fungi</taxon>
        <taxon>Dikarya</taxon>
        <taxon>Ascomycota</taxon>
        <taxon>Pezizomycotina</taxon>
        <taxon>Eurotiomycetes</taxon>
        <taxon>Eurotiomycetidae</taxon>
        <taxon>Eurotiales</taxon>
        <taxon>Aspergillaceae</taxon>
        <taxon>Aspergillus</taxon>
        <taxon>Aspergillus subgen. Fumigati</taxon>
    </lineage>
</organism>
<evidence type="ECO:0000259" key="8">
    <source>
        <dbReference type="Pfam" id="PF04082"/>
    </source>
</evidence>
<evidence type="ECO:0000256" key="1">
    <source>
        <dbReference type="ARBA" id="ARBA00004123"/>
    </source>
</evidence>
<proteinExistence type="predicted"/>
<dbReference type="PANTHER" id="PTHR47338:SF3">
    <property type="entry name" value="C6 FINGER DOMAIN TRANSCRIPTION FACTOR DBAA-RELATED"/>
    <property type="match status" value="1"/>
</dbReference>
<dbReference type="InterPro" id="IPR050815">
    <property type="entry name" value="TF_fung"/>
</dbReference>
<evidence type="ECO:0000256" key="4">
    <source>
        <dbReference type="ARBA" id="ARBA00023125"/>
    </source>
</evidence>
<keyword evidence="2" id="KW-0479">Metal-binding</keyword>